<evidence type="ECO:0000313" key="1">
    <source>
        <dbReference type="EMBL" id="MDN3686969.1"/>
    </source>
</evidence>
<accession>A0ABT8C4J1</accession>
<sequence length="527" mass="59790">MRKVYLLSFFLPFYLTLLSVSIGFGQTWEVFDQNFNLEKKISPGNIYLLGNSLRINVWENDLSFLDPEYRPFITVDSASLYQYLEPWIIIKNSGKYGAFHEYGEQVLPPIYDEISTFYTHLLARKGQEYFIYDRGSRTTSPIGTFAGARLAKNGQVIAQLADGAYTLPLSPTPDYRFQFLADPGPDAIVSQESTGFGLINREGEYILDPIIDKIDHLEGTYYFAKNEKEYLLIDALSTDADIRYNSFHRISIEEGVMVEYIHGKLRRIMKNDGILLDILGMDSVRKINDHYNVHFRNATTGLLNSQGKWEVRPTAAASLLFPGNEGLFAAKMGEQFGYVDAAGNTIIDSEYDQVEPFSEGLAAVKLGSKWGYINSNNELNIPMVYDWAGSFTHGVAIVRENQGTYLIDSNGEKLLPVSSDRISRMRDGYYLLEKEGLLGIANPNGQLISLPQFEEIRREGTDRILIRKGANYGIMRENGDYVLPLYYSRILFDEENDKILAKSMQIEIESTEIMEGKKSRKKKNKGA</sequence>
<dbReference type="InterPro" id="IPR032774">
    <property type="entry name" value="WG_beta_rep"/>
</dbReference>
<evidence type="ECO:0000313" key="2">
    <source>
        <dbReference type="Proteomes" id="UP001236663"/>
    </source>
</evidence>
<dbReference type="Pfam" id="PF14903">
    <property type="entry name" value="WG_beta_rep"/>
    <property type="match status" value="3"/>
</dbReference>
<dbReference type="Proteomes" id="UP001236663">
    <property type="component" value="Unassembled WGS sequence"/>
</dbReference>
<proteinExistence type="predicted"/>
<dbReference type="PANTHER" id="PTHR37841">
    <property type="entry name" value="GLR2918 PROTEIN"/>
    <property type="match status" value="1"/>
</dbReference>
<keyword evidence="2" id="KW-1185">Reference proteome</keyword>
<reference evidence="2" key="1">
    <citation type="journal article" date="2019" name="Int. J. Syst. Evol. Microbiol.">
        <title>The Global Catalogue of Microorganisms (GCM) 10K type strain sequencing project: providing services to taxonomists for standard genome sequencing and annotation.</title>
        <authorList>
            <consortium name="The Broad Institute Genomics Platform"/>
            <consortium name="The Broad Institute Genome Sequencing Center for Infectious Disease"/>
            <person name="Wu L."/>
            <person name="Ma J."/>
        </authorList>
    </citation>
    <scope>NUCLEOTIDE SEQUENCE [LARGE SCALE GENOMIC DNA]</scope>
    <source>
        <strain evidence="2">CECT 7706</strain>
    </source>
</reference>
<protein>
    <submittedName>
        <fullName evidence="1">WG repeat-containing protein</fullName>
    </submittedName>
</protein>
<dbReference type="RefSeq" id="WP_163383865.1">
    <property type="nucleotide sequence ID" value="NZ_JAUFQS010000004.1"/>
</dbReference>
<gene>
    <name evidence="1" type="ORF">QWZ15_03940</name>
</gene>
<dbReference type="SUPFAM" id="SSF69360">
    <property type="entry name" value="Cell wall binding repeat"/>
    <property type="match status" value="1"/>
</dbReference>
<organism evidence="1 2">
    <name type="scientific">Cyclobacterium jeungdonense</name>
    <dbReference type="NCBI Taxonomy" id="708087"/>
    <lineage>
        <taxon>Bacteria</taxon>
        <taxon>Pseudomonadati</taxon>
        <taxon>Bacteroidota</taxon>
        <taxon>Cytophagia</taxon>
        <taxon>Cytophagales</taxon>
        <taxon>Cyclobacteriaceae</taxon>
        <taxon>Cyclobacterium</taxon>
    </lineage>
</organism>
<dbReference type="PANTHER" id="PTHR37841:SF1">
    <property type="entry name" value="DUF3298 DOMAIN-CONTAINING PROTEIN"/>
    <property type="match status" value="1"/>
</dbReference>
<dbReference type="EMBL" id="JAUFQS010000004">
    <property type="protein sequence ID" value="MDN3686969.1"/>
    <property type="molecule type" value="Genomic_DNA"/>
</dbReference>
<comment type="caution">
    <text evidence="1">The sequence shown here is derived from an EMBL/GenBank/DDBJ whole genome shotgun (WGS) entry which is preliminary data.</text>
</comment>
<name>A0ABT8C4J1_9BACT</name>